<evidence type="ECO:0000313" key="3">
    <source>
        <dbReference type="Proteomes" id="UP000231366"/>
    </source>
</evidence>
<feature type="chain" id="PRO_5014766852" description="PorV/PorQ family protein" evidence="1">
    <location>
        <begin position="25"/>
        <end position="309"/>
    </location>
</feature>
<accession>A0A2M8ASA1</accession>
<protein>
    <recommendedName>
        <fullName evidence="4">PorV/PorQ family protein</fullName>
    </recommendedName>
</protein>
<name>A0A2M8ASA1_9BACT</name>
<dbReference type="NCBIfam" id="NF033709">
    <property type="entry name" value="PorV_fam"/>
    <property type="match status" value="1"/>
</dbReference>
<dbReference type="EMBL" id="PFUI01000197">
    <property type="protein sequence ID" value="PJB29090.1"/>
    <property type="molecule type" value="Genomic_DNA"/>
</dbReference>
<evidence type="ECO:0000256" key="1">
    <source>
        <dbReference type="SAM" id="SignalP"/>
    </source>
</evidence>
<dbReference type="PROSITE" id="PS51257">
    <property type="entry name" value="PROKAR_LIPOPROTEIN"/>
    <property type="match status" value="1"/>
</dbReference>
<reference evidence="3" key="1">
    <citation type="submission" date="2017-09" db="EMBL/GenBank/DDBJ databases">
        <title>Depth-based differentiation of microbial function through sediment-hosted aquifers and enrichment of novel symbionts in the deep terrestrial subsurface.</title>
        <authorList>
            <person name="Probst A.J."/>
            <person name="Ladd B."/>
            <person name="Jarett J.K."/>
            <person name="Geller-Mcgrath D.E."/>
            <person name="Sieber C.M.K."/>
            <person name="Emerson J.B."/>
            <person name="Anantharaman K."/>
            <person name="Thomas B.C."/>
            <person name="Malmstrom R."/>
            <person name="Stieglmeier M."/>
            <person name="Klingl A."/>
            <person name="Woyke T."/>
            <person name="Ryan C.M."/>
            <person name="Banfield J.F."/>
        </authorList>
    </citation>
    <scope>NUCLEOTIDE SEQUENCE [LARGE SCALE GENOMIC DNA]</scope>
</reference>
<evidence type="ECO:0008006" key="4">
    <source>
        <dbReference type="Google" id="ProtNLM"/>
    </source>
</evidence>
<feature type="signal peptide" evidence="1">
    <location>
        <begin position="1"/>
        <end position="24"/>
    </location>
</feature>
<comment type="caution">
    <text evidence="2">The sequence shown here is derived from an EMBL/GenBank/DDBJ whole genome shotgun (WGS) entry which is preliminary data.</text>
</comment>
<evidence type="ECO:0000313" key="2">
    <source>
        <dbReference type="EMBL" id="PJB29090.1"/>
    </source>
</evidence>
<dbReference type="Proteomes" id="UP000231366">
    <property type="component" value="Unassembled WGS sequence"/>
</dbReference>
<proteinExistence type="predicted"/>
<gene>
    <name evidence="2" type="ORF">CO110_07655</name>
</gene>
<dbReference type="Gene3D" id="2.40.160.60">
    <property type="entry name" value="Outer membrane protein transport protein (OMPP1/FadL/TodX)"/>
    <property type="match status" value="1"/>
</dbReference>
<organism evidence="2 3">
    <name type="scientific">Candidatus Desantisbacteria bacterium CG_4_9_14_3_um_filter_40_11</name>
    <dbReference type="NCBI Taxonomy" id="1974546"/>
    <lineage>
        <taxon>Bacteria</taxon>
        <taxon>Candidatus Desantisiibacteriota</taxon>
    </lineage>
</organism>
<dbReference type="AlphaFoldDB" id="A0A2M8ASA1"/>
<sequence>MRNAKWIVLLLVGGVFACFGNAWADKSTAANILEFGSGVRPTAMGEAFCGVADDINAICWNPAGIAWLNKKEISLGHDGYYQDIRVESISGIYPVEDILACVGLNVASLRVGEIIGMDNNGNKIPNPDAGDILVTLSFSQIMDEDMRLGVGLGIKWIHQKIAEEKASGMACDIGVLYKGNYKDCPYTVGAVVQNIGEKIGFVREKYKLPLIFKIGVSSRILGDKILCAVDLNKPIKDKVYLNIGGEYRVTDNIAFRAGFNGRDQVDMGMSVGFGIKIRNGIRFDYSYEGYEELGNAMRVSVGRKFGNEN</sequence>
<keyword evidence="1" id="KW-0732">Signal</keyword>
<dbReference type="SUPFAM" id="SSF56935">
    <property type="entry name" value="Porins"/>
    <property type="match status" value="1"/>
</dbReference>